<dbReference type="EMBL" id="JBHTCF010000058">
    <property type="protein sequence ID" value="MFC7310850.1"/>
    <property type="molecule type" value="Genomic_DNA"/>
</dbReference>
<feature type="region of interest" description="Disordered" evidence="1">
    <location>
        <begin position="137"/>
        <end position="158"/>
    </location>
</feature>
<evidence type="ECO:0000313" key="3">
    <source>
        <dbReference type="Proteomes" id="UP001596523"/>
    </source>
</evidence>
<gene>
    <name evidence="2" type="ORF">ACFQVC_42400</name>
</gene>
<name>A0ABW2JZA1_9ACTN</name>
<proteinExistence type="predicted"/>
<evidence type="ECO:0000256" key="1">
    <source>
        <dbReference type="SAM" id="MobiDB-lite"/>
    </source>
</evidence>
<organism evidence="2 3">
    <name type="scientific">Streptomyces monticola</name>
    <dbReference type="NCBI Taxonomy" id="2666263"/>
    <lineage>
        <taxon>Bacteria</taxon>
        <taxon>Bacillati</taxon>
        <taxon>Actinomycetota</taxon>
        <taxon>Actinomycetes</taxon>
        <taxon>Kitasatosporales</taxon>
        <taxon>Streptomycetaceae</taxon>
        <taxon>Streptomyces</taxon>
    </lineage>
</organism>
<dbReference type="Proteomes" id="UP001596523">
    <property type="component" value="Unassembled WGS sequence"/>
</dbReference>
<comment type="caution">
    <text evidence="2">The sequence shown here is derived from an EMBL/GenBank/DDBJ whole genome shotgun (WGS) entry which is preliminary data.</text>
</comment>
<reference evidence="3" key="1">
    <citation type="journal article" date="2019" name="Int. J. Syst. Evol. Microbiol.">
        <title>The Global Catalogue of Microorganisms (GCM) 10K type strain sequencing project: providing services to taxonomists for standard genome sequencing and annotation.</title>
        <authorList>
            <consortium name="The Broad Institute Genomics Platform"/>
            <consortium name="The Broad Institute Genome Sequencing Center for Infectious Disease"/>
            <person name="Wu L."/>
            <person name="Ma J."/>
        </authorList>
    </citation>
    <scope>NUCLEOTIDE SEQUENCE [LARGE SCALE GENOMIC DNA]</scope>
    <source>
        <strain evidence="3">SYNS20</strain>
    </source>
</reference>
<keyword evidence="3" id="KW-1185">Reference proteome</keyword>
<dbReference type="RefSeq" id="WP_381842125.1">
    <property type="nucleotide sequence ID" value="NZ_JBHTCF010000058.1"/>
</dbReference>
<sequence length="280" mass="31959">MVKKPKTPTSRNTPRPRRPALRLGALNATSLVIRLRELYEAGQDPQFDRFPAPEELLLVLRHTERTAHALTPVDGQDIEGEAAVLRAKLWQYVREQADSGQLRAIEDGRAAGVPWHRFNEALCVTTKHGAYQKARRLKAEQLREPHEPRTPESARELEDRKIAEERTERLRVSAQERRFTLAQRIARQLLDHRDGLRVSGMAAYWLDELDATIDDRRTPLERANFTTFLESFVRTLHAARRDGAPDPTTTEPARHALTLAADFAEQPHPEIPHQTDATHP</sequence>
<evidence type="ECO:0000313" key="2">
    <source>
        <dbReference type="EMBL" id="MFC7310850.1"/>
    </source>
</evidence>
<accession>A0ABW2JZA1</accession>
<protein>
    <submittedName>
        <fullName evidence="2">Uncharacterized protein</fullName>
    </submittedName>
</protein>